<name>A0A2H0BUF0_9BACT</name>
<gene>
    <name evidence="1" type="ORF">COX00_02220</name>
</gene>
<dbReference type="Proteomes" id="UP000231581">
    <property type="component" value="Unassembled WGS sequence"/>
</dbReference>
<evidence type="ECO:0000313" key="1">
    <source>
        <dbReference type="EMBL" id="PIP60618.1"/>
    </source>
</evidence>
<evidence type="ECO:0000313" key="2">
    <source>
        <dbReference type="Proteomes" id="UP000231581"/>
    </source>
</evidence>
<sequence length="60" mass="6769">MAQDMTQKNSEDAKSATKAYRDFKRSARSIAHAFQAKAETLISKIDEKHAEEIKKRIASS</sequence>
<dbReference type="AlphaFoldDB" id="A0A2H0BUF0"/>
<accession>A0A2H0BUF0</accession>
<proteinExistence type="predicted"/>
<protein>
    <submittedName>
        <fullName evidence="1">Uncharacterized protein</fullName>
    </submittedName>
</protein>
<organism evidence="1 2">
    <name type="scientific">Candidatus Uhrbacteria bacterium CG22_combo_CG10-13_8_21_14_all_47_17</name>
    <dbReference type="NCBI Taxonomy" id="1975041"/>
    <lineage>
        <taxon>Bacteria</taxon>
        <taxon>Candidatus Uhriibacteriota</taxon>
    </lineage>
</organism>
<comment type="caution">
    <text evidence="1">The sequence shown here is derived from an EMBL/GenBank/DDBJ whole genome shotgun (WGS) entry which is preliminary data.</text>
</comment>
<reference evidence="1 2" key="1">
    <citation type="submission" date="2017-09" db="EMBL/GenBank/DDBJ databases">
        <title>Depth-based differentiation of microbial function through sediment-hosted aquifers and enrichment of novel symbionts in the deep terrestrial subsurface.</title>
        <authorList>
            <person name="Probst A.J."/>
            <person name="Ladd B."/>
            <person name="Jarett J.K."/>
            <person name="Geller-Mcgrath D.E."/>
            <person name="Sieber C.M."/>
            <person name="Emerson J.B."/>
            <person name="Anantharaman K."/>
            <person name="Thomas B.C."/>
            <person name="Malmstrom R."/>
            <person name="Stieglmeier M."/>
            <person name="Klingl A."/>
            <person name="Woyke T."/>
            <person name="Ryan C.M."/>
            <person name="Banfield J.F."/>
        </authorList>
    </citation>
    <scope>NUCLEOTIDE SEQUENCE [LARGE SCALE GENOMIC DNA]</scope>
    <source>
        <strain evidence="1">CG22_combo_CG10-13_8_21_14_all_47_17</strain>
    </source>
</reference>
<dbReference type="EMBL" id="PCSZ01000046">
    <property type="protein sequence ID" value="PIP60618.1"/>
    <property type="molecule type" value="Genomic_DNA"/>
</dbReference>